<proteinExistence type="predicted"/>
<reference evidence="3" key="1">
    <citation type="submission" date="2017-06" db="EMBL/GenBank/DDBJ databases">
        <title>Genome analysis of Fimbriiglobus ruber SP5, the first member of the order Planctomycetales with confirmed chitinolytic capability.</title>
        <authorList>
            <person name="Ravin N.V."/>
            <person name="Rakitin A.L."/>
            <person name="Ivanova A.A."/>
            <person name="Beletsky A.V."/>
            <person name="Kulichevskaya I.S."/>
            <person name="Mardanov A.V."/>
            <person name="Dedysh S.N."/>
        </authorList>
    </citation>
    <scope>NUCLEOTIDE SEQUENCE [LARGE SCALE GENOMIC DNA]</scope>
    <source>
        <strain evidence="3">SP5</strain>
    </source>
</reference>
<protein>
    <submittedName>
        <fullName evidence="2">Uncharacterized protein</fullName>
    </submittedName>
</protein>
<evidence type="ECO:0000256" key="1">
    <source>
        <dbReference type="SAM" id="MobiDB-lite"/>
    </source>
</evidence>
<sequence>MSEFQRIAFRAIDDPVSEENLRYMEQQSSRAEITPWAFDNEYHYGGFRGNAAEMLRRGYDLHLHYANFGVRKVMIRLPNGFPDAKAAAPYLVENELSFVKDERGPGGNLCIEPCSESDDLEELWDIDDLVDELAPLRAEILEGDLRPLYLAHLAVSRDSNHDPEETTEGPVPGGLDKLTDAQQALAKLYGLDDSLLAAAAAKAPPLTGSSDPRSNSVVQNWRWS</sequence>
<keyword evidence="3" id="KW-1185">Reference proteome</keyword>
<dbReference type="AlphaFoldDB" id="A0A225D8I0"/>
<dbReference type="EMBL" id="NIDE01000014">
    <property type="protein sequence ID" value="OWK37861.1"/>
    <property type="molecule type" value="Genomic_DNA"/>
</dbReference>
<comment type="caution">
    <text evidence="2">The sequence shown here is derived from an EMBL/GenBank/DDBJ whole genome shotgun (WGS) entry which is preliminary data.</text>
</comment>
<feature type="compositionally biased region" description="Polar residues" evidence="1">
    <location>
        <begin position="207"/>
        <end position="224"/>
    </location>
</feature>
<organism evidence="2 3">
    <name type="scientific">Fimbriiglobus ruber</name>
    <dbReference type="NCBI Taxonomy" id="1908690"/>
    <lineage>
        <taxon>Bacteria</taxon>
        <taxon>Pseudomonadati</taxon>
        <taxon>Planctomycetota</taxon>
        <taxon>Planctomycetia</taxon>
        <taxon>Gemmatales</taxon>
        <taxon>Gemmataceae</taxon>
        <taxon>Fimbriiglobus</taxon>
    </lineage>
</organism>
<name>A0A225D8I0_9BACT</name>
<feature type="region of interest" description="Disordered" evidence="1">
    <location>
        <begin position="157"/>
        <end position="177"/>
    </location>
</feature>
<dbReference type="OrthoDB" id="9066681at2"/>
<feature type="region of interest" description="Disordered" evidence="1">
    <location>
        <begin position="202"/>
        <end position="224"/>
    </location>
</feature>
<dbReference type="RefSeq" id="WP_088257698.1">
    <property type="nucleotide sequence ID" value="NZ_NIDE01000014.1"/>
</dbReference>
<gene>
    <name evidence="2" type="ORF">FRUB_06981</name>
</gene>
<evidence type="ECO:0000313" key="3">
    <source>
        <dbReference type="Proteomes" id="UP000214646"/>
    </source>
</evidence>
<dbReference type="Proteomes" id="UP000214646">
    <property type="component" value="Unassembled WGS sequence"/>
</dbReference>
<accession>A0A225D8I0</accession>
<evidence type="ECO:0000313" key="2">
    <source>
        <dbReference type="EMBL" id="OWK37861.1"/>
    </source>
</evidence>